<dbReference type="OrthoDB" id="1123467at2"/>
<keyword evidence="5" id="KW-1185">Reference proteome</keyword>
<evidence type="ECO:0000313" key="4">
    <source>
        <dbReference type="EMBL" id="PTN07995.1"/>
    </source>
</evidence>
<feature type="domain" description="Protein FecR C-terminal" evidence="3">
    <location>
        <begin position="322"/>
        <end position="383"/>
    </location>
</feature>
<dbReference type="Gene3D" id="2.60.120.1440">
    <property type="match status" value="1"/>
</dbReference>
<evidence type="ECO:0000313" key="5">
    <source>
        <dbReference type="Proteomes" id="UP000243525"/>
    </source>
</evidence>
<protein>
    <submittedName>
        <fullName evidence="4">FecR family protein</fullName>
    </submittedName>
</protein>
<keyword evidence="1" id="KW-1133">Transmembrane helix</keyword>
<name>A0A2T5C084_9BACT</name>
<feature type="transmembrane region" description="Helical" evidence="1">
    <location>
        <begin position="76"/>
        <end position="99"/>
    </location>
</feature>
<sequence>MRDDRENIHAEDLLSDDRLLQKLKERKPGFADKANREELLAVDILDVLVERRTKITSQERSELEARVQASIRRQQFLRILTWSAIAAMFVVVLGITWFFKTSNSSGIRQFAESVQVDQITNTKLFLTQGEAYEIGAQSSEITYLSNRQEVEVSSEGKSVVLPNSDPRVQQSDFERNYNMIVVPYGRRSRVLLPDSSVVWLNSGSKLTYPGHFEKNKREVVLEGEAMFEVSHDKERPFTVLTRDLDVRVLGTVFCVTAYDDEDVASTVLVKGAVELSYDSAIPGFKRKQIMVPGTKADLQAEDHQLNQYEVDPQEYTSWKDGYLSLKNATLESIGKRLSRYYNVPVKFENDGLKSERFSGYLDLKGSAKEVIEIITEITGKEVVEDNGTLLIREKQNPL</sequence>
<comment type="caution">
    <text evidence="4">The sequence shown here is derived from an EMBL/GenBank/DDBJ whole genome shotgun (WGS) entry which is preliminary data.</text>
</comment>
<reference evidence="4 5" key="1">
    <citation type="submission" date="2018-04" db="EMBL/GenBank/DDBJ databases">
        <title>Genomic Encyclopedia of Archaeal and Bacterial Type Strains, Phase II (KMG-II): from individual species to whole genera.</title>
        <authorList>
            <person name="Goeker M."/>
        </authorList>
    </citation>
    <scope>NUCLEOTIDE SEQUENCE [LARGE SCALE GENOMIC DNA]</scope>
    <source>
        <strain evidence="4 5">DSM 28823</strain>
    </source>
</reference>
<dbReference type="InterPro" id="IPR032508">
    <property type="entry name" value="FecR_C"/>
</dbReference>
<accession>A0A2T5C084</accession>
<evidence type="ECO:0000259" key="3">
    <source>
        <dbReference type="Pfam" id="PF16344"/>
    </source>
</evidence>
<keyword evidence="1" id="KW-0472">Membrane</keyword>
<dbReference type="PANTHER" id="PTHR30273:SF2">
    <property type="entry name" value="PROTEIN FECR"/>
    <property type="match status" value="1"/>
</dbReference>
<evidence type="ECO:0000259" key="2">
    <source>
        <dbReference type="Pfam" id="PF04773"/>
    </source>
</evidence>
<dbReference type="AlphaFoldDB" id="A0A2T5C084"/>
<dbReference type="RefSeq" id="WP_107822728.1">
    <property type="nucleotide sequence ID" value="NZ_QAAD01000011.1"/>
</dbReference>
<feature type="domain" description="FecR protein" evidence="2">
    <location>
        <begin position="183"/>
        <end position="274"/>
    </location>
</feature>
<proteinExistence type="predicted"/>
<dbReference type="EMBL" id="QAAD01000011">
    <property type="protein sequence ID" value="PTN07995.1"/>
    <property type="molecule type" value="Genomic_DNA"/>
</dbReference>
<dbReference type="Pfam" id="PF16344">
    <property type="entry name" value="FecR_C"/>
    <property type="match status" value="1"/>
</dbReference>
<dbReference type="Pfam" id="PF04773">
    <property type="entry name" value="FecR"/>
    <property type="match status" value="1"/>
</dbReference>
<organism evidence="4 5">
    <name type="scientific">Mangrovibacterium marinum</name>
    <dbReference type="NCBI Taxonomy" id="1639118"/>
    <lineage>
        <taxon>Bacteria</taxon>
        <taxon>Pseudomonadati</taxon>
        <taxon>Bacteroidota</taxon>
        <taxon>Bacteroidia</taxon>
        <taxon>Marinilabiliales</taxon>
        <taxon>Prolixibacteraceae</taxon>
        <taxon>Mangrovibacterium</taxon>
    </lineage>
</organism>
<dbReference type="Proteomes" id="UP000243525">
    <property type="component" value="Unassembled WGS sequence"/>
</dbReference>
<gene>
    <name evidence="4" type="ORF">C8N47_11135</name>
</gene>
<dbReference type="GO" id="GO:0016989">
    <property type="term" value="F:sigma factor antagonist activity"/>
    <property type="evidence" value="ECO:0007669"/>
    <property type="project" value="TreeGrafter"/>
</dbReference>
<dbReference type="InterPro" id="IPR006860">
    <property type="entry name" value="FecR"/>
</dbReference>
<dbReference type="Gene3D" id="3.55.50.30">
    <property type="match status" value="1"/>
</dbReference>
<keyword evidence="1" id="KW-0812">Transmembrane</keyword>
<dbReference type="InterPro" id="IPR012373">
    <property type="entry name" value="Ferrdict_sens_TM"/>
</dbReference>
<evidence type="ECO:0000256" key="1">
    <source>
        <dbReference type="SAM" id="Phobius"/>
    </source>
</evidence>
<dbReference type="PANTHER" id="PTHR30273">
    <property type="entry name" value="PERIPLASMIC SIGNAL SENSOR AND SIGMA FACTOR ACTIVATOR FECR-RELATED"/>
    <property type="match status" value="1"/>
</dbReference>